<dbReference type="InterPro" id="IPR024079">
    <property type="entry name" value="MetalloPept_cat_dom_sf"/>
</dbReference>
<evidence type="ECO:0000256" key="3">
    <source>
        <dbReference type="ARBA" id="ARBA00022670"/>
    </source>
</evidence>
<dbReference type="Pfam" id="PF01431">
    <property type="entry name" value="Peptidase_M13"/>
    <property type="match status" value="1"/>
</dbReference>
<dbReference type="InterPro" id="IPR008753">
    <property type="entry name" value="Peptidase_M13_N"/>
</dbReference>
<dbReference type="PROSITE" id="PS51257">
    <property type="entry name" value="PROKAR_LIPOPROTEIN"/>
    <property type="match status" value="1"/>
</dbReference>
<comment type="cofactor">
    <cofactor evidence="1">
        <name>Zn(2+)</name>
        <dbReference type="ChEBI" id="CHEBI:29105"/>
    </cofactor>
</comment>
<dbReference type="GO" id="GO:0004222">
    <property type="term" value="F:metalloendopeptidase activity"/>
    <property type="evidence" value="ECO:0007669"/>
    <property type="project" value="InterPro"/>
</dbReference>
<dbReference type="InterPro" id="IPR042089">
    <property type="entry name" value="Peptidase_M13_dom_2"/>
</dbReference>
<keyword evidence="3" id="KW-0645">Protease</keyword>
<dbReference type="GO" id="GO:0005886">
    <property type="term" value="C:plasma membrane"/>
    <property type="evidence" value="ECO:0007669"/>
    <property type="project" value="TreeGrafter"/>
</dbReference>
<sequence length="672" mass="75286">MKQLVYPALVLLTAAACQRGTVPNAKRVVITGIDATKKPGNDFFTYANGIWNDTAQIPASQAGVGSYSFLNYPQRIRLQGILDSVSASPQPKGSLEQKVGDFYASGMDTTAINKRGYDPIKPLLARIDALKDVPDMLALIASEHKEGNRSVIGFYVGPDNRQSSINIAQFQQTGIGLPERDYYFKTDSSTLGIQQAYRTYLTRLFELTGAAKTTAENGAAVVYNLEKQLAGAHRTNIERRDVKANYNKLAVADLATKHPTLAWPTLLQHLGVQVDSVNVAQPGYYDKLNELLTAVPLADWQLYLKARALTNYANYLSQPFVDAAFAYTKVLTGQAVKKTRAEEMTQAVDGSLGEALAQLYVKKYFPEDARKRMAVLVDNLKKAFETRITKLDWMSDSTKARAKEKLYAFTEKIGYPDKWRDYSAVEIQRGAYFENRLATNKNDYLYNVAKTGRKVDRTEWHTTPPTVTAYNNPPLNEIVFPAGILQPPYFDVNADDALNYGGIGMVIGHEITHSFDDQGAQYDKYGNVANWWTKADYAKFKARTQQVIDQYNQFTVLDSVHVKGALTVGENTADIAGVAIAYDAFKLTEQGKSTKKLDGFTPDQRFFISIARIWRVKTRNAYMGMYVNTNPHSPAKWRVNGPLMNFTPFYKAFNVQPGDKMYKPEKDRITVW</sequence>
<dbReference type="PANTHER" id="PTHR11733">
    <property type="entry name" value="ZINC METALLOPROTEASE FAMILY M13 NEPRILYSIN-RELATED"/>
    <property type="match status" value="1"/>
</dbReference>
<evidence type="ECO:0000256" key="5">
    <source>
        <dbReference type="ARBA" id="ARBA00022801"/>
    </source>
</evidence>
<dbReference type="EMBL" id="MORL01000001">
    <property type="protein sequence ID" value="OIN61078.1"/>
    <property type="molecule type" value="Genomic_DNA"/>
</dbReference>
<dbReference type="GO" id="GO:0016485">
    <property type="term" value="P:protein processing"/>
    <property type="evidence" value="ECO:0007669"/>
    <property type="project" value="TreeGrafter"/>
</dbReference>
<dbReference type="Gene3D" id="1.10.1380.10">
    <property type="entry name" value="Neutral endopeptidase , domain2"/>
    <property type="match status" value="1"/>
</dbReference>
<accession>A0A1S2VT43</accession>
<dbReference type="InterPro" id="IPR000718">
    <property type="entry name" value="Peptidase_M13"/>
</dbReference>
<dbReference type="OrthoDB" id="9775677at2"/>
<proteinExistence type="inferred from homology"/>
<evidence type="ECO:0000256" key="4">
    <source>
        <dbReference type="ARBA" id="ARBA00022723"/>
    </source>
</evidence>
<dbReference type="PANTHER" id="PTHR11733:SF167">
    <property type="entry name" value="FI17812P1-RELATED"/>
    <property type="match status" value="1"/>
</dbReference>
<dbReference type="Pfam" id="PF05649">
    <property type="entry name" value="Peptidase_M13_N"/>
    <property type="match status" value="1"/>
</dbReference>
<evidence type="ECO:0000256" key="7">
    <source>
        <dbReference type="ARBA" id="ARBA00023049"/>
    </source>
</evidence>
<dbReference type="RefSeq" id="WP_071501582.1">
    <property type="nucleotide sequence ID" value="NZ_MORL01000001.1"/>
</dbReference>
<evidence type="ECO:0000313" key="11">
    <source>
        <dbReference type="Proteomes" id="UP000181790"/>
    </source>
</evidence>
<keyword evidence="7" id="KW-0482">Metalloprotease</keyword>
<dbReference type="GO" id="GO:0046872">
    <property type="term" value="F:metal ion binding"/>
    <property type="evidence" value="ECO:0007669"/>
    <property type="project" value="UniProtKB-KW"/>
</dbReference>
<name>A0A1S2VT43_9BACT</name>
<protein>
    <submittedName>
        <fullName evidence="10">Peptidase M13</fullName>
    </submittedName>
</protein>
<organism evidence="10 11">
    <name type="scientific">Arsenicibacter rosenii</name>
    <dbReference type="NCBI Taxonomy" id="1750698"/>
    <lineage>
        <taxon>Bacteria</taxon>
        <taxon>Pseudomonadati</taxon>
        <taxon>Bacteroidota</taxon>
        <taxon>Cytophagia</taxon>
        <taxon>Cytophagales</taxon>
        <taxon>Spirosomataceae</taxon>
        <taxon>Arsenicibacter</taxon>
    </lineage>
</organism>
<evidence type="ECO:0000256" key="1">
    <source>
        <dbReference type="ARBA" id="ARBA00001947"/>
    </source>
</evidence>
<evidence type="ECO:0000256" key="6">
    <source>
        <dbReference type="ARBA" id="ARBA00022833"/>
    </source>
</evidence>
<gene>
    <name evidence="10" type="ORF">BLX24_03140</name>
</gene>
<dbReference type="AlphaFoldDB" id="A0A1S2VT43"/>
<keyword evidence="5" id="KW-0378">Hydrolase</keyword>
<dbReference type="InterPro" id="IPR018497">
    <property type="entry name" value="Peptidase_M13_C"/>
</dbReference>
<keyword evidence="4" id="KW-0479">Metal-binding</keyword>
<dbReference type="Proteomes" id="UP000181790">
    <property type="component" value="Unassembled WGS sequence"/>
</dbReference>
<evidence type="ECO:0000259" key="8">
    <source>
        <dbReference type="Pfam" id="PF01431"/>
    </source>
</evidence>
<reference evidence="10 11" key="1">
    <citation type="submission" date="2016-10" db="EMBL/GenBank/DDBJ databases">
        <title>Arsenicibacter rosenii gen. nov., sp. nov., an efficient arsenic-methylating bacterium isolated from an arsenic-contaminated paddy soil.</title>
        <authorList>
            <person name="Huang K."/>
        </authorList>
    </citation>
    <scope>NUCLEOTIDE SEQUENCE [LARGE SCALE GENOMIC DNA]</scope>
    <source>
        <strain evidence="10 11">SM-1</strain>
    </source>
</reference>
<feature type="domain" description="Peptidase M13 C-terminal" evidence="8">
    <location>
        <begin position="469"/>
        <end position="668"/>
    </location>
</feature>
<dbReference type="SUPFAM" id="SSF55486">
    <property type="entry name" value="Metalloproteases ('zincins'), catalytic domain"/>
    <property type="match status" value="1"/>
</dbReference>
<comment type="caution">
    <text evidence="10">The sequence shown here is derived from an EMBL/GenBank/DDBJ whole genome shotgun (WGS) entry which is preliminary data.</text>
</comment>
<comment type="similarity">
    <text evidence="2">Belongs to the peptidase M13 family.</text>
</comment>
<dbReference type="Gene3D" id="3.40.390.10">
    <property type="entry name" value="Collagenase (Catalytic Domain)"/>
    <property type="match status" value="1"/>
</dbReference>
<keyword evidence="6" id="KW-0862">Zinc</keyword>
<dbReference type="CDD" id="cd08662">
    <property type="entry name" value="M13"/>
    <property type="match status" value="1"/>
</dbReference>
<keyword evidence="11" id="KW-1185">Reference proteome</keyword>
<evidence type="ECO:0000313" key="10">
    <source>
        <dbReference type="EMBL" id="OIN61078.1"/>
    </source>
</evidence>
<dbReference type="PRINTS" id="PR00786">
    <property type="entry name" value="NEPRILYSIN"/>
</dbReference>
<feature type="domain" description="Peptidase M13 N-terminal" evidence="9">
    <location>
        <begin position="39"/>
        <end position="416"/>
    </location>
</feature>
<evidence type="ECO:0000259" key="9">
    <source>
        <dbReference type="Pfam" id="PF05649"/>
    </source>
</evidence>
<evidence type="ECO:0000256" key="2">
    <source>
        <dbReference type="ARBA" id="ARBA00007357"/>
    </source>
</evidence>
<dbReference type="PROSITE" id="PS51885">
    <property type="entry name" value="NEPRILYSIN"/>
    <property type="match status" value="1"/>
</dbReference>